<keyword evidence="1" id="KW-1133">Transmembrane helix</keyword>
<keyword evidence="1" id="KW-0812">Transmembrane</keyword>
<evidence type="ECO:0000313" key="2">
    <source>
        <dbReference type="EMBL" id="MBE2997492.1"/>
    </source>
</evidence>
<dbReference type="RefSeq" id="WP_193120161.1">
    <property type="nucleotide sequence ID" value="NZ_JADBGI010000002.1"/>
</dbReference>
<dbReference type="Proteomes" id="UP000806528">
    <property type="component" value="Unassembled WGS sequence"/>
</dbReference>
<organism evidence="2 3">
    <name type="scientific">Nocardiopsis coralli</name>
    <dbReference type="NCBI Taxonomy" id="2772213"/>
    <lineage>
        <taxon>Bacteria</taxon>
        <taxon>Bacillati</taxon>
        <taxon>Actinomycetota</taxon>
        <taxon>Actinomycetes</taxon>
        <taxon>Streptosporangiales</taxon>
        <taxon>Nocardiopsidaceae</taxon>
        <taxon>Nocardiopsis</taxon>
    </lineage>
</organism>
<evidence type="ECO:0000256" key="1">
    <source>
        <dbReference type="SAM" id="Phobius"/>
    </source>
</evidence>
<protein>
    <submittedName>
        <fullName evidence="2">Uncharacterized protein</fullName>
    </submittedName>
</protein>
<comment type="caution">
    <text evidence="2">The sequence shown here is derived from an EMBL/GenBank/DDBJ whole genome shotgun (WGS) entry which is preliminary data.</text>
</comment>
<name>A0ABR9P0Y4_9ACTN</name>
<feature type="transmembrane region" description="Helical" evidence="1">
    <location>
        <begin position="28"/>
        <end position="46"/>
    </location>
</feature>
<evidence type="ECO:0000313" key="3">
    <source>
        <dbReference type="Proteomes" id="UP000806528"/>
    </source>
</evidence>
<keyword evidence="3" id="KW-1185">Reference proteome</keyword>
<dbReference type="EMBL" id="JADBGI010000002">
    <property type="protein sequence ID" value="MBE2997492.1"/>
    <property type="molecule type" value="Genomic_DNA"/>
</dbReference>
<proteinExistence type="predicted"/>
<gene>
    <name evidence="2" type="ORF">IDM40_02070</name>
</gene>
<accession>A0ABR9P0Y4</accession>
<sequence length="57" mass="6072">MGRVLLKVGAGVAAVIAFFWLLSVIIGLLVWVVMIGLVVGVVYLGVRMLREGSDTRG</sequence>
<keyword evidence="1" id="KW-0472">Membrane</keyword>
<reference evidence="2 3" key="1">
    <citation type="submission" date="2020-09" db="EMBL/GenBank/DDBJ databases">
        <title>Diversity and distribution of actinomycetes associated with coral in the coast of Hainan.</title>
        <authorList>
            <person name="Li F."/>
        </authorList>
    </citation>
    <scope>NUCLEOTIDE SEQUENCE [LARGE SCALE GENOMIC DNA]</scope>
    <source>
        <strain evidence="2 3">HNM0947</strain>
    </source>
</reference>